<gene>
    <name evidence="2" type="ORF">S03H2_34860</name>
</gene>
<feature type="domain" description="Right handed beta helix" evidence="1">
    <location>
        <begin position="19"/>
        <end position="167"/>
    </location>
</feature>
<dbReference type="AlphaFoldDB" id="X1HYU4"/>
<dbReference type="InterPro" id="IPR011050">
    <property type="entry name" value="Pectin_lyase_fold/virulence"/>
</dbReference>
<feature type="non-terminal residue" evidence="2">
    <location>
        <position position="283"/>
    </location>
</feature>
<organism evidence="2">
    <name type="scientific">marine sediment metagenome</name>
    <dbReference type="NCBI Taxonomy" id="412755"/>
    <lineage>
        <taxon>unclassified sequences</taxon>
        <taxon>metagenomes</taxon>
        <taxon>ecological metagenomes</taxon>
    </lineage>
</organism>
<dbReference type="Pfam" id="PF13229">
    <property type="entry name" value="Beta_helix"/>
    <property type="match status" value="1"/>
</dbReference>
<proteinExistence type="predicted"/>
<dbReference type="EMBL" id="BARU01021294">
    <property type="protein sequence ID" value="GAH58984.1"/>
    <property type="molecule type" value="Genomic_DNA"/>
</dbReference>
<protein>
    <recommendedName>
        <fullName evidence="1">Right handed beta helix domain-containing protein</fullName>
    </recommendedName>
</protein>
<comment type="caution">
    <text evidence="2">The sequence shown here is derived from an EMBL/GenBank/DDBJ whole genome shotgun (WGS) entry which is preliminary data.</text>
</comment>
<accession>X1HYU4</accession>
<dbReference type="SUPFAM" id="SSF51126">
    <property type="entry name" value="Pectin lyase-like"/>
    <property type="match status" value="1"/>
</dbReference>
<sequence length="283" mass="30305">IITEQLTGTGLVKVTASDVTLDGFTIQTGGGPVVTMPGCVWIYQEGAGAAVTGVTIENNIIVNPDAAYVPSLAGICTTGSCQASVENNLISSIHMGVYLNQGGGMVISNNTIEDSNHCSIGVDSDVGVTIIHNTLHNANDMGIEVFKANVVANFNNITDTNLGVNSVHGLPVDATFNWWGDVTGPEQVTTNPDGKGNKVSDNVYYIPWLTRNFETVLTEGIGYYGYPMVELLTGWNLLSTPFALDPDYCDTWAEFASLNELPLYTGGDEYYVNAYYFDGDVQD</sequence>
<name>X1HYU4_9ZZZZ</name>
<dbReference type="Gene3D" id="2.160.20.10">
    <property type="entry name" value="Single-stranded right-handed beta-helix, Pectin lyase-like"/>
    <property type="match status" value="1"/>
</dbReference>
<feature type="non-terminal residue" evidence="2">
    <location>
        <position position="1"/>
    </location>
</feature>
<dbReference type="InterPro" id="IPR006626">
    <property type="entry name" value="PbH1"/>
</dbReference>
<dbReference type="InterPro" id="IPR039448">
    <property type="entry name" value="Beta_helix"/>
</dbReference>
<evidence type="ECO:0000313" key="2">
    <source>
        <dbReference type="EMBL" id="GAH58984.1"/>
    </source>
</evidence>
<reference evidence="2" key="1">
    <citation type="journal article" date="2014" name="Front. Microbiol.">
        <title>High frequency of phylogenetically diverse reductive dehalogenase-homologous genes in deep subseafloor sedimentary metagenomes.</title>
        <authorList>
            <person name="Kawai M."/>
            <person name="Futagami T."/>
            <person name="Toyoda A."/>
            <person name="Takaki Y."/>
            <person name="Nishi S."/>
            <person name="Hori S."/>
            <person name="Arai W."/>
            <person name="Tsubouchi T."/>
            <person name="Morono Y."/>
            <person name="Uchiyama I."/>
            <person name="Ito T."/>
            <person name="Fujiyama A."/>
            <person name="Inagaki F."/>
            <person name="Takami H."/>
        </authorList>
    </citation>
    <scope>NUCLEOTIDE SEQUENCE</scope>
    <source>
        <strain evidence="2">Expedition CK06-06</strain>
    </source>
</reference>
<dbReference type="SMART" id="SM00710">
    <property type="entry name" value="PbH1"/>
    <property type="match status" value="5"/>
</dbReference>
<dbReference type="InterPro" id="IPR012334">
    <property type="entry name" value="Pectin_lyas_fold"/>
</dbReference>
<evidence type="ECO:0000259" key="1">
    <source>
        <dbReference type="Pfam" id="PF13229"/>
    </source>
</evidence>